<evidence type="ECO:0000256" key="7">
    <source>
        <dbReference type="ARBA" id="ARBA00022985"/>
    </source>
</evidence>
<evidence type="ECO:0000256" key="9">
    <source>
        <dbReference type="ARBA" id="ARBA00043995"/>
    </source>
</evidence>
<keyword evidence="8" id="KW-0472">Membrane</keyword>
<dbReference type="Pfam" id="PF01075">
    <property type="entry name" value="Glyco_transf_9"/>
    <property type="match status" value="1"/>
</dbReference>
<evidence type="ECO:0000256" key="5">
    <source>
        <dbReference type="ARBA" id="ARBA00022676"/>
    </source>
</evidence>
<dbReference type="SUPFAM" id="SSF53756">
    <property type="entry name" value="UDP-Glycosyltransferase/glycogen phosphorylase"/>
    <property type="match status" value="1"/>
</dbReference>
<evidence type="ECO:0000256" key="4">
    <source>
        <dbReference type="ARBA" id="ARBA00022519"/>
    </source>
</evidence>
<evidence type="ECO:0000256" key="12">
    <source>
        <dbReference type="ARBA" id="ARBA00044330"/>
    </source>
</evidence>
<dbReference type="PANTHER" id="PTHR30160">
    <property type="entry name" value="TETRAACYLDISACCHARIDE 4'-KINASE-RELATED"/>
    <property type="match status" value="1"/>
</dbReference>
<evidence type="ECO:0000256" key="8">
    <source>
        <dbReference type="ARBA" id="ARBA00023136"/>
    </source>
</evidence>
<comment type="similarity">
    <text evidence="9">Belongs to the glycosyltransferase 9 family.</text>
</comment>
<evidence type="ECO:0000256" key="1">
    <source>
        <dbReference type="ARBA" id="ARBA00004515"/>
    </source>
</evidence>
<comment type="catalytic activity">
    <reaction evidence="13">
        <text>an alpha-Kdo-(2-&gt;4)-alpha-Kdo-(2-&gt;6)-lipid A + ADP-L-glycero-beta-D-manno-heptose = an L-alpha-D-Hep-(1-&gt;5)-[alpha-Kdo-(2-&gt;4)]-alpha-Kdo-(2-&gt;6)-lipid A + ADP + H(+)</text>
        <dbReference type="Rhea" id="RHEA:74067"/>
        <dbReference type="ChEBI" id="CHEBI:15378"/>
        <dbReference type="ChEBI" id="CHEBI:61506"/>
        <dbReference type="ChEBI" id="CHEBI:176431"/>
        <dbReference type="ChEBI" id="CHEBI:193068"/>
        <dbReference type="ChEBI" id="CHEBI:456216"/>
        <dbReference type="EC" id="2.4.99.23"/>
    </reaction>
</comment>
<keyword evidence="4" id="KW-0997">Cell inner membrane</keyword>
<evidence type="ECO:0000256" key="10">
    <source>
        <dbReference type="ARBA" id="ARBA00044041"/>
    </source>
</evidence>
<keyword evidence="7" id="KW-0448">Lipopolysaccharide biosynthesis</keyword>
<dbReference type="CDD" id="cd03789">
    <property type="entry name" value="GT9_LPS_heptosyltransferase"/>
    <property type="match status" value="1"/>
</dbReference>
<dbReference type="GO" id="GO:0005829">
    <property type="term" value="C:cytosol"/>
    <property type="evidence" value="ECO:0007669"/>
    <property type="project" value="TreeGrafter"/>
</dbReference>
<keyword evidence="6 14" id="KW-0808">Transferase</keyword>
<dbReference type="PANTHER" id="PTHR30160:SF19">
    <property type="entry name" value="LIPOPOLYSACCHARIDE HEPTOSYLTRANSFERASE 1"/>
    <property type="match status" value="1"/>
</dbReference>
<sequence length="339" mass="37487">MRVLLIKTSSMGDIIHTLPALTDAGKAVPGIIFDWLVEDAFVDIPRWHPCVDKIIPVALRRWRKGIFSRDTRAEWKTLRGKLDQQRYDLILDAQGLVKSAFLAFFTKGLRAGLGWRSAREKLASLAYQRKCTVNFHQHAIVRMRSLFAQALGYHVPETLPEFNLDRQQFQQPSQPENYLVFLHGTTWVTKQWPEKYWIELGELAAAAGFRIKMSGGNALEMERAERMAKQCAAIEVIPYLGIAGMAALLANAKGAVSVDTGFGHLAAALDVPTVSLYGPTNPAFTGALGRTSIHLATPFSCAPCLSRTCSYKTPSSVTPACFGTLPPQRVWEAMQGLIG</sequence>
<dbReference type="NCBIfam" id="TIGR02193">
    <property type="entry name" value="heptsyl_trn_I"/>
    <property type="match status" value="1"/>
</dbReference>
<keyword evidence="5" id="KW-0328">Glycosyltransferase</keyword>
<keyword evidence="15" id="KW-1185">Reference proteome</keyword>
<dbReference type="RefSeq" id="WP_114834270.1">
    <property type="nucleotide sequence ID" value="NZ_LR699114.1"/>
</dbReference>
<dbReference type="OrthoDB" id="9767552at2"/>
<dbReference type="InterPro" id="IPR002201">
    <property type="entry name" value="Glyco_trans_9"/>
</dbReference>
<comment type="subcellular location">
    <subcellularLocation>
        <location evidence="1">Cell inner membrane</location>
        <topology evidence="1">Peripheral membrane protein</topology>
        <orientation evidence="1">Cytoplasmic side</orientation>
    </subcellularLocation>
</comment>
<dbReference type="InterPro" id="IPR051199">
    <property type="entry name" value="LPS_LOS_Heptosyltrfase"/>
</dbReference>
<dbReference type="Proteomes" id="UP000254720">
    <property type="component" value="Unassembled WGS sequence"/>
</dbReference>
<comment type="pathway">
    <text evidence="2">Bacterial outer membrane biogenesis; LPS core biosynthesis.</text>
</comment>
<organism evidence="14 15">
    <name type="scientific">Aquicella lusitana</name>
    <dbReference type="NCBI Taxonomy" id="254246"/>
    <lineage>
        <taxon>Bacteria</taxon>
        <taxon>Pseudomonadati</taxon>
        <taxon>Pseudomonadota</taxon>
        <taxon>Gammaproteobacteria</taxon>
        <taxon>Legionellales</taxon>
        <taxon>Coxiellaceae</taxon>
        <taxon>Aquicella</taxon>
    </lineage>
</organism>
<evidence type="ECO:0000256" key="13">
    <source>
        <dbReference type="ARBA" id="ARBA00049201"/>
    </source>
</evidence>
<keyword evidence="3" id="KW-1003">Cell membrane</keyword>
<evidence type="ECO:0000256" key="3">
    <source>
        <dbReference type="ARBA" id="ARBA00022475"/>
    </source>
</evidence>
<dbReference type="AlphaFoldDB" id="A0A370GMT4"/>
<reference evidence="14 15" key="1">
    <citation type="submission" date="2018-07" db="EMBL/GenBank/DDBJ databases">
        <title>Genomic Encyclopedia of Type Strains, Phase IV (KMG-IV): sequencing the most valuable type-strain genomes for metagenomic binning, comparative biology and taxonomic classification.</title>
        <authorList>
            <person name="Goeker M."/>
        </authorList>
    </citation>
    <scope>NUCLEOTIDE SEQUENCE [LARGE SCALE GENOMIC DNA]</scope>
    <source>
        <strain evidence="14 15">DSM 16500</strain>
    </source>
</reference>
<dbReference type="InterPro" id="IPR011908">
    <property type="entry name" value="LipoPS_heptosylTferase-I"/>
</dbReference>
<evidence type="ECO:0000256" key="2">
    <source>
        <dbReference type="ARBA" id="ARBA00004713"/>
    </source>
</evidence>
<evidence type="ECO:0000256" key="11">
    <source>
        <dbReference type="ARBA" id="ARBA00044190"/>
    </source>
</evidence>
<dbReference type="GO" id="GO:0009244">
    <property type="term" value="P:lipopolysaccharide core region biosynthetic process"/>
    <property type="evidence" value="ECO:0007669"/>
    <property type="project" value="InterPro"/>
</dbReference>
<accession>A0A370GMT4</accession>
<gene>
    <name evidence="14" type="ORF">C8D86_10978</name>
</gene>
<dbReference type="EMBL" id="QQAX01000009">
    <property type="protein sequence ID" value="RDI44596.1"/>
    <property type="molecule type" value="Genomic_DNA"/>
</dbReference>
<dbReference type="Gene3D" id="3.40.50.2000">
    <property type="entry name" value="Glycogen Phosphorylase B"/>
    <property type="match status" value="2"/>
</dbReference>
<evidence type="ECO:0000313" key="14">
    <source>
        <dbReference type="EMBL" id="RDI44596.1"/>
    </source>
</evidence>
<dbReference type="GO" id="GO:0005886">
    <property type="term" value="C:plasma membrane"/>
    <property type="evidence" value="ECO:0007669"/>
    <property type="project" value="UniProtKB-SubCell"/>
</dbReference>
<evidence type="ECO:0000256" key="6">
    <source>
        <dbReference type="ARBA" id="ARBA00022679"/>
    </source>
</evidence>
<evidence type="ECO:0000313" key="15">
    <source>
        <dbReference type="Proteomes" id="UP000254720"/>
    </source>
</evidence>
<proteinExistence type="inferred from homology"/>
<dbReference type="EC" id="2.4.99.23" evidence="10"/>
<comment type="caution">
    <text evidence="14">The sequence shown here is derived from an EMBL/GenBank/DDBJ whole genome shotgun (WGS) entry which is preliminary data.</text>
</comment>
<dbReference type="GO" id="GO:0008713">
    <property type="term" value="F:ADP-heptose-lipopolysaccharide heptosyltransferase activity"/>
    <property type="evidence" value="ECO:0007669"/>
    <property type="project" value="TreeGrafter"/>
</dbReference>
<protein>
    <recommendedName>
        <fullName evidence="11">Lipopolysaccharide heptosyltransferase 1</fullName>
        <ecNumber evidence="10">2.4.99.23</ecNumber>
    </recommendedName>
    <alternativeName>
        <fullName evidence="12">ADP-heptose:lipopolysaccharide heptosyltransferase I</fullName>
    </alternativeName>
</protein>
<name>A0A370GMT4_9COXI</name>